<accession>A0A1F5E9B9</accession>
<dbReference type="SMART" id="SM00436">
    <property type="entry name" value="TOP1Bc"/>
    <property type="match status" value="1"/>
</dbReference>
<dbReference type="Pfam" id="PF01396">
    <property type="entry name" value="Zn_ribbon_Top1"/>
    <property type="match status" value="2"/>
</dbReference>
<proteinExistence type="inferred from homology"/>
<dbReference type="InterPro" id="IPR023406">
    <property type="entry name" value="Topo_IA_AS"/>
</dbReference>
<evidence type="ECO:0000256" key="1">
    <source>
        <dbReference type="ARBA" id="ARBA00000213"/>
    </source>
</evidence>
<keyword evidence="9 10" id="KW-0413">Isomerase</keyword>
<dbReference type="InterPro" id="IPR028612">
    <property type="entry name" value="Topoisom_1_IA"/>
</dbReference>
<dbReference type="InterPro" id="IPR005733">
    <property type="entry name" value="TopoI_bac-type"/>
</dbReference>
<dbReference type="PANTHER" id="PTHR42785:SF1">
    <property type="entry name" value="DNA TOPOISOMERASE"/>
    <property type="match status" value="1"/>
</dbReference>
<dbReference type="Pfam" id="PF01131">
    <property type="entry name" value="Topoisom_bac"/>
    <property type="match status" value="1"/>
</dbReference>
<feature type="site" description="Interaction with DNA" evidence="10">
    <location>
        <position position="157"/>
    </location>
</feature>
<dbReference type="SUPFAM" id="SSF57783">
    <property type="entry name" value="Zinc beta-ribbon"/>
    <property type="match status" value="1"/>
</dbReference>
<feature type="site" description="Interaction with DNA" evidence="10">
    <location>
        <position position="499"/>
    </location>
</feature>
<dbReference type="GO" id="GO:0008270">
    <property type="term" value="F:zinc ion binding"/>
    <property type="evidence" value="ECO:0007669"/>
    <property type="project" value="UniProtKB-KW"/>
</dbReference>
<gene>
    <name evidence="10" type="primary">topA</name>
    <name evidence="13" type="ORF">A2160_03310</name>
</gene>
<feature type="site" description="Interaction with DNA" evidence="10">
    <location>
        <position position="31"/>
    </location>
</feature>
<dbReference type="InterPro" id="IPR013497">
    <property type="entry name" value="Topo_IA_cen"/>
</dbReference>
<evidence type="ECO:0000256" key="10">
    <source>
        <dbReference type="HAMAP-Rule" id="MF_00952"/>
    </source>
</evidence>
<dbReference type="Gene3D" id="3.40.50.140">
    <property type="match status" value="1"/>
</dbReference>
<evidence type="ECO:0000256" key="2">
    <source>
        <dbReference type="ARBA" id="ARBA00009446"/>
    </source>
</evidence>
<feature type="site" description="Interaction with DNA" evidence="10">
    <location>
        <position position="142"/>
    </location>
</feature>
<keyword evidence="8 10" id="KW-0238">DNA-binding</keyword>
<comment type="subunit">
    <text evidence="10">Monomer.</text>
</comment>
<evidence type="ECO:0000259" key="12">
    <source>
        <dbReference type="PROSITE" id="PS52039"/>
    </source>
</evidence>
<dbReference type="SMART" id="SM00493">
    <property type="entry name" value="TOPRIM"/>
    <property type="match status" value="1"/>
</dbReference>
<dbReference type="PROSITE" id="PS00396">
    <property type="entry name" value="TOPO_IA_1"/>
    <property type="match status" value="1"/>
</dbReference>
<dbReference type="InterPro" id="IPR003601">
    <property type="entry name" value="Topo_IA_2"/>
</dbReference>
<keyword evidence="7 10" id="KW-0799">Topoisomerase</keyword>
<dbReference type="HAMAP" id="MF_00952">
    <property type="entry name" value="Topoisom_1_prok"/>
    <property type="match status" value="1"/>
</dbReference>
<dbReference type="Gene3D" id="1.10.290.10">
    <property type="entry name" value="Topoisomerase I, domain 4"/>
    <property type="match status" value="1"/>
</dbReference>
<comment type="function">
    <text evidence="10">Releases the supercoiling and torsional tension of DNA, which is introduced during the DNA replication and transcription, by transiently cleaving and rejoining one strand of the DNA duplex. Introduces a single-strand break via transesterification at a target site in duplex DNA. The scissile phosphodiester is attacked by the catalytic tyrosine of the enzyme, resulting in the formation of a DNA-(5'-phosphotyrosyl)-enzyme intermediate and the expulsion of a 3'-OH DNA strand. The free DNA strand then undergoes passage around the unbroken strand, thus removing DNA supercoils. Finally, in the religation step, the DNA 3'-OH attacks the covalent intermediate to expel the active-site tyrosine and restore the DNA phosphodiester backbone.</text>
</comment>
<keyword evidence="5" id="KW-0862">Zinc</keyword>
<dbReference type="InterPro" id="IPR006171">
    <property type="entry name" value="TOPRIM_dom"/>
</dbReference>
<dbReference type="GO" id="GO:0003677">
    <property type="term" value="F:DNA binding"/>
    <property type="evidence" value="ECO:0007669"/>
    <property type="project" value="UniProtKB-KW"/>
</dbReference>
<dbReference type="InterPro" id="IPR003602">
    <property type="entry name" value="Topo_IA_DNA-bd_dom"/>
</dbReference>
<dbReference type="InterPro" id="IPR023405">
    <property type="entry name" value="Topo_IA_core_domain"/>
</dbReference>
<evidence type="ECO:0000256" key="4">
    <source>
        <dbReference type="ARBA" id="ARBA00022771"/>
    </source>
</evidence>
<sequence length="672" mass="77309">MDLVIVESPTKARTLSRFLKDGYQIMASMGHVRDLPKSELGVDVKNDFAPNYQQLVDKEKVVADLIKASRKAKEIYLATDPDREGEAIAYHVRYLLGKSSKSRNSRFARITFHEITKQAIEEALKHPGKINLQLVDAQQARRILDRLVGYNLSPMLWRKVRKGLSAGRVQSVTVRLIVDREKEIEAFKPEEYWIIRAEVRKFTVHSSQFTVDLVKIEDKKAEVKNKKAAEKIVKDLEKAAYIVDSVNKNQISQNPPPPYITSTLQRAASNLFGWSSKKTMREAQRLYECGYITYHRTDSVNLAAMAINQARAFINENYGKSYLPEKPRFYKTRSKLAQEAHEAIRPTKLDRDLKKVEKRVGAAGSRLYQLIKKRFLACQMAASLTDKTVVEVSADKYLLRAVGEMMRFEGWRRLYQQQATSNKQQESNHEACNLKLETNFRLPELKQGEKLQLIKVLSGQKFTQPPDRYTESTLIKTLEKLGIGRPSTYAPTISTIQNRHYVEKQEGKFYPTQVGIAVTQFLQKYFQEIMDYDFTAQMEDDLDKIALGKRKWVPVISEFYKPFASQLKGAKDAKRIKIQVEKTGNKCPLCEKGDEVIRIGRFGKFLSCSRFPDCKYTKTYIEETGMSCPGCKEGKVIVRRTRKGRQFYGCSRYPECKWASWKKPKGEAESKL</sequence>
<dbReference type="STRING" id="1797457.A2160_03310"/>
<evidence type="ECO:0000256" key="8">
    <source>
        <dbReference type="ARBA" id="ARBA00023125"/>
    </source>
</evidence>
<comment type="similarity">
    <text evidence="2 10">Belongs to the type IA topoisomerase family.</text>
</comment>
<keyword evidence="4" id="KW-0863">Zinc-finger</keyword>
<organism evidence="13 14">
    <name type="scientific">Candidatus Beckwithbacteria bacterium RBG_13_42_9</name>
    <dbReference type="NCBI Taxonomy" id="1797457"/>
    <lineage>
        <taxon>Bacteria</taxon>
        <taxon>Candidatus Beckwithiibacteriota</taxon>
    </lineage>
</organism>
<dbReference type="Gene3D" id="2.70.20.10">
    <property type="entry name" value="Topoisomerase I, domain 3"/>
    <property type="match status" value="1"/>
</dbReference>
<dbReference type="PRINTS" id="PR00417">
    <property type="entry name" value="PRTPISMRASEI"/>
</dbReference>
<dbReference type="AlphaFoldDB" id="A0A1F5E9B9"/>
<dbReference type="InterPro" id="IPR013824">
    <property type="entry name" value="Topo_IA_cen_sub1"/>
</dbReference>
<feature type="domain" description="Topo IA-type catalytic" evidence="12">
    <location>
        <begin position="131"/>
        <end position="567"/>
    </location>
</feature>
<dbReference type="GO" id="GO:0003917">
    <property type="term" value="F:DNA topoisomerase type I (single strand cut, ATP-independent) activity"/>
    <property type="evidence" value="ECO:0007669"/>
    <property type="project" value="UniProtKB-UniRule"/>
</dbReference>
<dbReference type="EMBL" id="MEZK01000002">
    <property type="protein sequence ID" value="OGD63978.1"/>
    <property type="molecule type" value="Genomic_DNA"/>
</dbReference>
<evidence type="ECO:0000256" key="7">
    <source>
        <dbReference type="ARBA" id="ARBA00023029"/>
    </source>
</evidence>
<reference evidence="13 14" key="1">
    <citation type="journal article" date="2016" name="Nat. Commun.">
        <title>Thousands of microbial genomes shed light on interconnected biogeochemical processes in an aquifer system.</title>
        <authorList>
            <person name="Anantharaman K."/>
            <person name="Brown C.T."/>
            <person name="Hug L.A."/>
            <person name="Sharon I."/>
            <person name="Castelle C.J."/>
            <person name="Probst A.J."/>
            <person name="Thomas B.C."/>
            <person name="Singh A."/>
            <person name="Wilkins M.J."/>
            <person name="Karaoz U."/>
            <person name="Brodie E.L."/>
            <person name="Williams K.H."/>
            <person name="Hubbard S.S."/>
            <person name="Banfield J.F."/>
        </authorList>
    </citation>
    <scope>NUCLEOTIDE SEQUENCE [LARGE SCALE GENOMIC DNA]</scope>
</reference>
<evidence type="ECO:0000256" key="6">
    <source>
        <dbReference type="ARBA" id="ARBA00022842"/>
    </source>
</evidence>
<dbReference type="Pfam" id="PF01751">
    <property type="entry name" value="Toprim"/>
    <property type="match status" value="1"/>
</dbReference>
<feature type="site" description="Interaction with DNA" evidence="10">
    <location>
        <position position="150"/>
    </location>
</feature>
<dbReference type="SMART" id="SM00437">
    <property type="entry name" value="TOP1Ac"/>
    <property type="match status" value="1"/>
</dbReference>
<evidence type="ECO:0000256" key="3">
    <source>
        <dbReference type="ARBA" id="ARBA00022723"/>
    </source>
</evidence>
<dbReference type="CDD" id="cd00186">
    <property type="entry name" value="TOP1Ac"/>
    <property type="match status" value="1"/>
</dbReference>
<dbReference type="InterPro" id="IPR034149">
    <property type="entry name" value="TOPRIM_TopoI"/>
</dbReference>
<protein>
    <recommendedName>
        <fullName evidence="10">DNA topoisomerase 1</fullName>
        <ecNumber evidence="10">5.6.2.1</ecNumber>
    </recommendedName>
    <alternativeName>
        <fullName evidence="10">DNA topoisomerase I</fullName>
    </alternativeName>
</protein>
<keyword evidence="3" id="KW-0479">Metal-binding</keyword>
<dbReference type="SUPFAM" id="SSF56712">
    <property type="entry name" value="Prokaryotic type I DNA topoisomerase"/>
    <property type="match status" value="1"/>
</dbReference>
<evidence type="ECO:0000313" key="14">
    <source>
        <dbReference type="Proteomes" id="UP000177006"/>
    </source>
</evidence>
<dbReference type="CDD" id="cd03363">
    <property type="entry name" value="TOPRIM_TopoIA_TopoI"/>
    <property type="match status" value="1"/>
</dbReference>
<dbReference type="InterPro" id="IPR000380">
    <property type="entry name" value="Topo_IA"/>
</dbReference>
<dbReference type="Proteomes" id="UP000177006">
    <property type="component" value="Unassembled WGS sequence"/>
</dbReference>
<dbReference type="InterPro" id="IPR013498">
    <property type="entry name" value="Topo_IA_Znf"/>
</dbReference>
<dbReference type="Gene3D" id="3.30.65.10">
    <property type="entry name" value="Bacterial Topoisomerase I, domain 1"/>
    <property type="match status" value="2"/>
</dbReference>
<dbReference type="PANTHER" id="PTHR42785">
    <property type="entry name" value="DNA TOPOISOMERASE, TYPE IA, CORE"/>
    <property type="match status" value="1"/>
</dbReference>
<dbReference type="PROSITE" id="PS52039">
    <property type="entry name" value="TOPO_IA_2"/>
    <property type="match status" value="1"/>
</dbReference>
<evidence type="ECO:0000259" key="11">
    <source>
        <dbReference type="PROSITE" id="PS50880"/>
    </source>
</evidence>
<comment type="catalytic activity">
    <reaction evidence="1 10">
        <text>ATP-independent breakage of single-stranded DNA, followed by passage and rejoining.</text>
        <dbReference type="EC" id="5.6.2.1"/>
    </reaction>
</comment>
<dbReference type="EC" id="5.6.2.1" evidence="10"/>
<dbReference type="GO" id="GO:0005694">
    <property type="term" value="C:chromosome"/>
    <property type="evidence" value="ECO:0007669"/>
    <property type="project" value="InterPro"/>
</dbReference>
<comment type="caution">
    <text evidence="13">The sequence shown here is derived from an EMBL/GenBank/DDBJ whole genome shotgun (WGS) entry which is preliminary data.</text>
</comment>
<feature type="site" description="Interaction with DNA" evidence="10">
    <location>
        <position position="145"/>
    </location>
</feature>
<name>A0A1F5E9B9_9BACT</name>
<evidence type="ECO:0000256" key="5">
    <source>
        <dbReference type="ARBA" id="ARBA00022833"/>
    </source>
</evidence>
<feature type="domain" description="Toprim" evidence="11">
    <location>
        <begin position="1"/>
        <end position="115"/>
    </location>
</feature>
<feature type="site" description="Interaction with DNA" evidence="10">
    <location>
        <position position="296"/>
    </location>
</feature>
<dbReference type="InterPro" id="IPR013826">
    <property type="entry name" value="Topo_IA_cen_sub3"/>
</dbReference>
<evidence type="ECO:0000256" key="9">
    <source>
        <dbReference type="ARBA" id="ARBA00023235"/>
    </source>
</evidence>
<feature type="region of interest" description="Interaction with DNA" evidence="10">
    <location>
        <begin position="165"/>
        <end position="170"/>
    </location>
</feature>
<dbReference type="NCBIfam" id="TIGR01051">
    <property type="entry name" value="topA_bact"/>
    <property type="match status" value="1"/>
</dbReference>
<dbReference type="GO" id="GO:0006265">
    <property type="term" value="P:DNA topological change"/>
    <property type="evidence" value="ECO:0007669"/>
    <property type="project" value="UniProtKB-UniRule"/>
</dbReference>
<evidence type="ECO:0000313" key="13">
    <source>
        <dbReference type="EMBL" id="OGD63978.1"/>
    </source>
</evidence>
<feature type="site" description="Interaction with DNA" evidence="10">
    <location>
        <position position="141"/>
    </location>
</feature>
<dbReference type="InterPro" id="IPR013825">
    <property type="entry name" value="Topo_IA_cen_sub2"/>
</dbReference>
<dbReference type="PROSITE" id="PS50880">
    <property type="entry name" value="TOPRIM"/>
    <property type="match status" value="1"/>
</dbReference>
<dbReference type="Gene3D" id="1.10.460.10">
    <property type="entry name" value="Topoisomerase I, domain 2"/>
    <property type="match status" value="1"/>
</dbReference>
<keyword evidence="6" id="KW-0460">Magnesium</keyword>
<feature type="active site" description="O-(5'-phospho-DNA)-tyrosine intermediate" evidence="10">
    <location>
        <position position="294"/>
    </location>
</feature>